<dbReference type="EMBL" id="CAXITT010000185">
    <property type="protein sequence ID" value="CAL1534871.1"/>
    <property type="molecule type" value="Genomic_DNA"/>
</dbReference>
<evidence type="ECO:0000259" key="6">
    <source>
        <dbReference type="Pfam" id="PF13847"/>
    </source>
</evidence>
<dbReference type="Gene3D" id="3.40.50.150">
    <property type="entry name" value="Vaccinia Virus protein VP39"/>
    <property type="match status" value="1"/>
</dbReference>
<evidence type="ECO:0000256" key="3">
    <source>
        <dbReference type="ARBA" id="ARBA00022679"/>
    </source>
</evidence>
<comment type="caution">
    <text evidence="7">The sequence shown here is derived from an EMBL/GenBank/DDBJ whole genome shotgun (WGS) entry which is preliminary data.</text>
</comment>
<dbReference type="AlphaFoldDB" id="A0AAV2HLF7"/>
<name>A0AAV2HLF7_LYMST</name>
<dbReference type="InterPro" id="IPR029063">
    <property type="entry name" value="SAM-dependent_MTases_sf"/>
</dbReference>
<evidence type="ECO:0000256" key="2">
    <source>
        <dbReference type="ARBA" id="ARBA00022603"/>
    </source>
</evidence>
<protein>
    <recommendedName>
        <fullName evidence="5">Protein-lysine N-methyltransferase GSLYS_00008831001</fullName>
        <ecNumber evidence="5">2.1.1.-</ecNumber>
    </recommendedName>
</protein>
<evidence type="ECO:0000313" key="7">
    <source>
        <dbReference type="EMBL" id="CAL1534871.1"/>
    </source>
</evidence>
<evidence type="ECO:0000256" key="5">
    <source>
        <dbReference type="HAMAP-Rule" id="MF_03188"/>
    </source>
</evidence>
<dbReference type="InterPro" id="IPR025714">
    <property type="entry name" value="Methyltranfer_dom"/>
</dbReference>
<comment type="subcellular location">
    <subcellularLocation>
        <location evidence="5">Cytoplasm</location>
    </subcellularLocation>
</comment>
<evidence type="ECO:0000256" key="4">
    <source>
        <dbReference type="ARBA" id="ARBA00022691"/>
    </source>
</evidence>
<dbReference type="PANTHER" id="PTHR12843">
    <property type="entry name" value="PROTEIN-LYSINE N-METHYLTRANSFERASE METTL10"/>
    <property type="match status" value="1"/>
</dbReference>
<comment type="function">
    <text evidence="5">S-adenosyl-L-methionine-dependent protein-lysine N-methyltransferase that methylates elongation factor 1-alpha.</text>
</comment>
<keyword evidence="8" id="KW-1185">Reference proteome</keyword>
<dbReference type="GO" id="GO:0016279">
    <property type="term" value="F:protein-lysine N-methyltransferase activity"/>
    <property type="evidence" value="ECO:0007669"/>
    <property type="project" value="UniProtKB-UniRule"/>
</dbReference>
<dbReference type="SUPFAM" id="SSF53335">
    <property type="entry name" value="S-adenosyl-L-methionine-dependent methyltransferases"/>
    <property type="match status" value="1"/>
</dbReference>
<evidence type="ECO:0000256" key="1">
    <source>
        <dbReference type="ARBA" id="ARBA00022490"/>
    </source>
</evidence>
<dbReference type="PANTHER" id="PTHR12843:SF5">
    <property type="entry name" value="EEF1A LYSINE METHYLTRANSFERASE 2"/>
    <property type="match status" value="1"/>
</dbReference>
<keyword evidence="2 5" id="KW-0489">Methyltransferase</keyword>
<proteinExistence type="inferred from homology"/>
<dbReference type="GO" id="GO:0005737">
    <property type="term" value="C:cytoplasm"/>
    <property type="evidence" value="ECO:0007669"/>
    <property type="project" value="UniProtKB-SubCell"/>
</dbReference>
<reference evidence="7 8" key="1">
    <citation type="submission" date="2024-04" db="EMBL/GenBank/DDBJ databases">
        <authorList>
            <consortium name="Genoscope - CEA"/>
            <person name="William W."/>
        </authorList>
    </citation>
    <scope>NUCLEOTIDE SEQUENCE [LARGE SCALE GENOMIC DNA]</scope>
</reference>
<sequence length="227" mass="25529">MAEDESSPDFHSSKLGTQEYWDAAYSQELQAFQELGDVGEIWFGEEAQERMVRWLADKSELPPSSAIVDLGCGNGMLLLALRERGFSDLIGLDYSEGAIELSKKIAEKKQGETNITFKVCDLLSSKATENLFCGKRFDVCLDKGTYDAISLHNVEKPDDRLAYIHNVSSLLKEAGLLMITSCNWTREQLEKQFQEDFEFVHEIPAPKFKFGGKSGQTVTTLVLKRKN</sequence>
<dbReference type="CDD" id="cd02440">
    <property type="entry name" value="AdoMet_MTases"/>
    <property type="match status" value="1"/>
</dbReference>
<accession>A0AAV2HLF7</accession>
<dbReference type="EC" id="2.1.1.-" evidence="5"/>
<dbReference type="HAMAP" id="MF_03188">
    <property type="entry name" value="Methyltr_EFM4"/>
    <property type="match status" value="1"/>
</dbReference>
<dbReference type="InterPro" id="IPR026635">
    <property type="entry name" value="Efm4/METTL10"/>
</dbReference>
<comment type="similarity">
    <text evidence="5">Belongs to the class I-like SAM-binding methyltransferase superfamily. EFM4 family.</text>
</comment>
<gene>
    <name evidence="7" type="ORF">GSLYS_00008831001</name>
</gene>
<keyword evidence="3 5" id="KW-0808">Transferase</keyword>
<keyword evidence="1 5" id="KW-0963">Cytoplasm</keyword>
<dbReference type="Proteomes" id="UP001497497">
    <property type="component" value="Unassembled WGS sequence"/>
</dbReference>
<evidence type="ECO:0000313" key="8">
    <source>
        <dbReference type="Proteomes" id="UP001497497"/>
    </source>
</evidence>
<dbReference type="Pfam" id="PF13847">
    <property type="entry name" value="Methyltransf_31"/>
    <property type="match status" value="1"/>
</dbReference>
<keyword evidence="4 5" id="KW-0949">S-adenosyl-L-methionine</keyword>
<dbReference type="GO" id="GO:0032259">
    <property type="term" value="P:methylation"/>
    <property type="evidence" value="ECO:0007669"/>
    <property type="project" value="UniProtKB-KW"/>
</dbReference>
<organism evidence="7 8">
    <name type="scientific">Lymnaea stagnalis</name>
    <name type="common">Great pond snail</name>
    <name type="synonym">Helix stagnalis</name>
    <dbReference type="NCBI Taxonomy" id="6523"/>
    <lineage>
        <taxon>Eukaryota</taxon>
        <taxon>Metazoa</taxon>
        <taxon>Spiralia</taxon>
        <taxon>Lophotrochozoa</taxon>
        <taxon>Mollusca</taxon>
        <taxon>Gastropoda</taxon>
        <taxon>Heterobranchia</taxon>
        <taxon>Euthyneura</taxon>
        <taxon>Panpulmonata</taxon>
        <taxon>Hygrophila</taxon>
        <taxon>Lymnaeoidea</taxon>
        <taxon>Lymnaeidae</taxon>
        <taxon>Lymnaea</taxon>
    </lineage>
</organism>
<feature type="domain" description="Methyltransferase" evidence="6">
    <location>
        <begin position="66"/>
        <end position="206"/>
    </location>
</feature>